<dbReference type="RefSeq" id="WP_379790151.1">
    <property type="nucleotide sequence ID" value="NZ_JBHSQB010000003.1"/>
</dbReference>
<name>A0ABW1PL03_9FLAO</name>
<dbReference type="Pfam" id="PF01361">
    <property type="entry name" value="Tautomerase"/>
    <property type="match status" value="1"/>
</dbReference>
<proteinExistence type="predicted"/>
<organism evidence="3 4">
    <name type="scientific">Flavobacterium qiangtangense</name>
    <dbReference type="NCBI Taxonomy" id="1442595"/>
    <lineage>
        <taxon>Bacteria</taxon>
        <taxon>Pseudomonadati</taxon>
        <taxon>Bacteroidota</taxon>
        <taxon>Flavobacteriia</taxon>
        <taxon>Flavobacteriales</taxon>
        <taxon>Flavobacteriaceae</taxon>
        <taxon>Flavobacterium</taxon>
    </lineage>
</organism>
<comment type="caution">
    <text evidence="3">The sequence shown here is derived from an EMBL/GenBank/DDBJ whole genome shotgun (WGS) entry which is preliminary data.</text>
</comment>
<dbReference type="InterPro" id="IPR004370">
    <property type="entry name" value="4-OT-like_dom"/>
</dbReference>
<keyword evidence="1" id="KW-0413">Isomerase</keyword>
<feature type="domain" description="4-oxalocrotonate tautomerase-like" evidence="2">
    <location>
        <begin position="2"/>
        <end position="52"/>
    </location>
</feature>
<gene>
    <name evidence="3" type="ORF">ACFPVY_02600</name>
</gene>
<accession>A0ABW1PL03</accession>
<dbReference type="EMBL" id="JBHSQB010000003">
    <property type="protein sequence ID" value="MFC6095522.1"/>
    <property type="molecule type" value="Genomic_DNA"/>
</dbReference>
<evidence type="ECO:0000313" key="4">
    <source>
        <dbReference type="Proteomes" id="UP001596287"/>
    </source>
</evidence>
<protein>
    <submittedName>
        <fullName evidence="3">Tautomerase family protein</fullName>
    </submittedName>
</protein>
<evidence type="ECO:0000256" key="1">
    <source>
        <dbReference type="ARBA" id="ARBA00023235"/>
    </source>
</evidence>
<evidence type="ECO:0000259" key="2">
    <source>
        <dbReference type="Pfam" id="PF01361"/>
    </source>
</evidence>
<dbReference type="SUPFAM" id="SSF55331">
    <property type="entry name" value="Tautomerase/MIF"/>
    <property type="match status" value="1"/>
</dbReference>
<dbReference type="Gene3D" id="3.30.429.10">
    <property type="entry name" value="Macrophage Migration Inhibitory Factor"/>
    <property type="match status" value="1"/>
</dbReference>
<sequence length="73" mass="8530">MPHIVVKFYPGTPEENKVKIAEGINKLIQEQTGKPEEYISVDIQEVAEDAWMDEVYDKEIKPNFEKLYKKPGY</sequence>
<reference evidence="4" key="1">
    <citation type="journal article" date="2019" name="Int. J. Syst. Evol. Microbiol.">
        <title>The Global Catalogue of Microorganisms (GCM) 10K type strain sequencing project: providing services to taxonomists for standard genome sequencing and annotation.</title>
        <authorList>
            <consortium name="The Broad Institute Genomics Platform"/>
            <consortium name="The Broad Institute Genome Sequencing Center for Infectious Disease"/>
            <person name="Wu L."/>
            <person name="Ma J."/>
        </authorList>
    </citation>
    <scope>NUCLEOTIDE SEQUENCE [LARGE SCALE GENOMIC DNA]</scope>
    <source>
        <strain evidence="4">CCUG 49679</strain>
    </source>
</reference>
<dbReference type="Proteomes" id="UP001596287">
    <property type="component" value="Unassembled WGS sequence"/>
</dbReference>
<keyword evidence="4" id="KW-1185">Reference proteome</keyword>
<evidence type="ECO:0000313" key="3">
    <source>
        <dbReference type="EMBL" id="MFC6095522.1"/>
    </source>
</evidence>
<dbReference type="InterPro" id="IPR014347">
    <property type="entry name" value="Tautomerase/MIF_sf"/>
</dbReference>